<feature type="non-terminal residue" evidence="1">
    <location>
        <position position="49"/>
    </location>
</feature>
<accession>A0ABD0QNN4</accession>
<dbReference type="AlphaFoldDB" id="A0ABD0QNN4"/>
<dbReference type="Proteomes" id="UP001529510">
    <property type="component" value="Unassembled WGS sequence"/>
</dbReference>
<comment type="caution">
    <text evidence="1">The sequence shown here is derived from an EMBL/GenBank/DDBJ whole genome shotgun (WGS) entry which is preliminary data.</text>
</comment>
<dbReference type="EMBL" id="JAMKFB020000007">
    <property type="protein sequence ID" value="KAL0187787.1"/>
    <property type="molecule type" value="Genomic_DNA"/>
</dbReference>
<sequence length="49" mass="5430">SVVVLKVCLTKREKQVMLSPLSALLGMTGLRLRWLKSHYFAGSSPALSR</sequence>
<feature type="non-terminal residue" evidence="1">
    <location>
        <position position="1"/>
    </location>
</feature>
<evidence type="ECO:0000313" key="2">
    <source>
        <dbReference type="Proteomes" id="UP001529510"/>
    </source>
</evidence>
<evidence type="ECO:0000313" key="1">
    <source>
        <dbReference type="EMBL" id="KAL0187787.1"/>
    </source>
</evidence>
<keyword evidence="2" id="KW-1185">Reference proteome</keyword>
<reference evidence="1 2" key="1">
    <citation type="submission" date="2024-05" db="EMBL/GenBank/DDBJ databases">
        <title>Genome sequencing and assembly of Indian major carp, Cirrhinus mrigala (Hamilton, 1822).</title>
        <authorList>
            <person name="Mohindra V."/>
            <person name="Chowdhury L.M."/>
            <person name="Lal K."/>
            <person name="Jena J.K."/>
        </authorList>
    </citation>
    <scope>NUCLEOTIDE SEQUENCE [LARGE SCALE GENOMIC DNA]</scope>
    <source>
        <strain evidence="1">CM1030</strain>
        <tissue evidence="1">Blood</tissue>
    </source>
</reference>
<gene>
    <name evidence="1" type="ORF">M9458_014886</name>
</gene>
<proteinExistence type="predicted"/>
<organism evidence="1 2">
    <name type="scientific">Cirrhinus mrigala</name>
    <name type="common">Mrigala</name>
    <dbReference type="NCBI Taxonomy" id="683832"/>
    <lineage>
        <taxon>Eukaryota</taxon>
        <taxon>Metazoa</taxon>
        <taxon>Chordata</taxon>
        <taxon>Craniata</taxon>
        <taxon>Vertebrata</taxon>
        <taxon>Euteleostomi</taxon>
        <taxon>Actinopterygii</taxon>
        <taxon>Neopterygii</taxon>
        <taxon>Teleostei</taxon>
        <taxon>Ostariophysi</taxon>
        <taxon>Cypriniformes</taxon>
        <taxon>Cyprinidae</taxon>
        <taxon>Labeoninae</taxon>
        <taxon>Labeonini</taxon>
        <taxon>Cirrhinus</taxon>
    </lineage>
</organism>
<name>A0ABD0QNN4_CIRMR</name>
<protein>
    <submittedName>
        <fullName evidence="1">Uncharacterized protein</fullName>
    </submittedName>
</protein>